<evidence type="ECO:0000256" key="2">
    <source>
        <dbReference type="SAM" id="MobiDB-lite"/>
    </source>
</evidence>
<dbReference type="RefSeq" id="WP_207337516.1">
    <property type="nucleotide sequence ID" value="NZ_JAFMYU010000020.1"/>
</dbReference>
<dbReference type="InterPro" id="IPR036779">
    <property type="entry name" value="LysM_dom_sf"/>
</dbReference>
<dbReference type="InterPro" id="IPR000189">
    <property type="entry name" value="Transglyc_AS"/>
</dbReference>
<dbReference type="InterPro" id="IPR018392">
    <property type="entry name" value="LysM"/>
</dbReference>
<sequence length="518" mass="59358">MSELTKRVQQVGYGLAVAASLLIVSPLRAQVVADSAVVDSTFIVEEVLNLPTIPEATLRERLPRLQRQIPLPYNKVVHNFIDYFTFRKPSYTRMVMERMPFYFPMYEKTLAKHNMPDELKYLSIVESALNPRAVSRVGAGGLWQFMPYTGKDFKLNIDEYTDDRMDPQKATDAACRYLKELYGTFGDWEMALAAYNCGPGAVRRAMRRSGGSTFWTCYDFLPKETRSYVPQFIAIAYMMNYGPDHGIVAEHPDYPIAFDTVQVNSYLDLRTFADLSQVSVADLRKLNPAISTDRLPDYTRDFTLRIPSERMHHFQSNRRMIMDSASKLPVLMANMLLAHNEGTNLDSVNDPTHWRVASRLADAVPVSTAVVVAENDLPEPDDLETVVMRKPKKHSHTVRRGETLSEIAERYHVDTYDLKQWNHLRSKTVKVGQKLTILREAGETHSERMAKQDDHKSHRKAETTARHERERPRYHRVQSGDTLWNIAQRYGLLSIDKLKKINHIKGNSVRPGQKLLVG</sequence>
<dbReference type="GO" id="GO:0000270">
    <property type="term" value="P:peptidoglycan metabolic process"/>
    <property type="evidence" value="ECO:0007669"/>
    <property type="project" value="InterPro"/>
</dbReference>
<protein>
    <submittedName>
        <fullName evidence="4">LysM peptidoglycan-binding domain-containing protein</fullName>
    </submittedName>
</protein>
<gene>
    <name evidence="4" type="ORF">J2I48_21250</name>
</gene>
<feature type="domain" description="LysM" evidence="3">
    <location>
        <begin position="394"/>
        <end position="437"/>
    </location>
</feature>
<evidence type="ECO:0000259" key="3">
    <source>
        <dbReference type="PROSITE" id="PS51782"/>
    </source>
</evidence>
<accession>A0A939K2Q3</accession>
<feature type="domain" description="LysM" evidence="3">
    <location>
        <begin position="473"/>
        <end position="517"/>
    </location>
</feature>
<dbReference type="PROSITE" id="PS51782">
    <property type="entry name" value="LYSM"/>
    <property type="match status" value="2"/>
</dbReference>
<evidence type="ECO:0000313" key="4">
    <source>
        <dbReference type="EMBL" id="MBO0933550.1"/>
    </source>
</evidence>
<dbReference type="PROSITE" id="PS00922">
    <property type="entry name" value="TRANSGLYCOSYLASE"/>
    <property type="match status" value="1"/>
</dbReference>
<dbReference type="CDD" id="cd00118">
    <property type="entry name" value="LysM"/>
    <property type="match status" value="2"/>
</dbReference>
<reference evidence="4 5" key="1">
    <citation type="submission" date="2021-03" db="EMBL/GenBank/DDBJ databases">
        <title>Fibrella sp. HMF5036 genome sequencing and assembly.</title>
        <authorList>
            <person name="Kang H."/>
            <person name="Kim H."/>
            <person name="Bae S."/>
            <person name="Joh K."/>
        </authorList>
    </citation>
    <scope>NUCLEOTIDE SEQUENCE [LARGE SCALE GENOMIC DNA]</scope>
    <source>
        <strain evidence="4 5">HMF5036</strain>
    </source>
</reference>
<evidence type="ECO:0000256" key="1">
    <source>
        <dbReference type="ARBA" id="ARBA00007734"/>
    </source>
</evidence>
<dbReference type="EMBL" id="JAFMYU010000020">
    <property type="protein sequence ID" value="MBO0933550.1"/>
    <property type="molecule type" value="Genomic_DNA"/>
</dbReference>
<name>A0A939K2Q3_9BACT</name>
<evidence type="ECO:0000313" key="5">
    <source>
        <dbReference type="Proteomes" id="UP000664795"/>
    </source>
</evidence>
<organism evidence="4 5">
    <name type="scientific">Fibrella aquatilis</name>
    <dbReference type="NCBI Taxonomy" id="2817059"/>
    <lineage>
        <taxon>Bacteria</taxon>
        <taxon>Pseudomonadati</taxon>
        <taxon>Bacteroidota</taxon>
        <taxon>Cytophagia</taxon>
        <taxon>Cytophagales</taxon>
        <taxon>Spirosomataceae</taxon>
        <taxon>Fibrella</taxon>
    </lineage>
</organism>
<dbReference type="SMART" id="SM00257">
    <property type="entry name" value="LysM"/>
    <property type="match status" value="2"/>
</dbReference>
<dbReference type="InterPro" id="IPR023346">
    <property type="entry name" value="Lysozyme-like_dom_sf"/>
</dbReference>
<dbReference type="AlphaFoldDB" id="A0A939K2Q3"/>
<keyword evidence="5" id="KW-1185">Reference proteome</keyword>
<feature type="compositionally biased region" description="Basic and acidic residues" evidence="2">
    <location>
        <begin position="444"/>
        <end position="471"/>
    </location>
</feature>
<feature type="region of interest" description="Disordered" evidence="2">
    <location>
        <begin position="444"/>
        <end position="476"/>
    </location>
</feature>
<dbReference type="PANTHER" id="PTHR37423">
    <property type="entry name" value="SOLUBLE LYTIC MUREIN TRANSGLYCOSYLASE-RELATED"/>
    <property type="match status" value="1"/>
</dbReference>
<dbReference type="Pfam" id="PF01464">
    <property type="entry name" value="SLT"/>
    <property type="match status" value="1"/>
</dbReference>
<dbReference type="Gene3D" id="1.10.530.10">
    <property type="match status" value="1"/>
</dbReference>
<dbReference type="Gene3D" id="3.10.350.10">
    <property type="entry name" value="LysM domain"/>
    <property type="match status" value="2"/>
</dbReference>
<proteinExistence type="inferred from homology"/>
<comment type="caution">
    <text evidence="4">The sequence shown here is derived from an EMBL/GenBank/DDBJ whole genome shotgun (WGS) entry which is preliminary data.</text>
</comment>
<dbReference type="SUPFAM" id="SSF54106">
    <property type="entry name" value="LysM domain"/>
    <property type="match status" value="2"/>
</dbReference>
<dbReference type="SUPFAM" id="SSF53955">
    <property type="entry name" value="Lysozyme-like"/>
    <property type="match status" value="1"/>
</dbReference>
<dbReference type="GO" id="GO:0008933">
    <property type="term" value="F:peptidoglycan lytic transglycosylase activity"/>
    <property type="evidence" value="ECO:0007669"/>
    <property type="project" value="InterPro"/>
</dbReference>
<dbReference type="CDD" id="cd16894">
    <property type="entry name" value="MltD-like"/>
    <property type="match status" value="1"/>
</dbReference>
<comment type="similarity">
    <text evidence="1">Belongs to the transglycosylase Slt family.</text>
</comment>
<dbReference type="GO" id="GO:0016020">
    <property type="term" value="C:membrane"/>
    <property type="evidence" value="ECO:0007669"/>
    <property type="project" value="InterPro"/>
</dbReference>
<dbReference type="Proteomes" id="UP000664795">
    <property type="component" value="Unassembled WGS sequence"/>
</dbReference>
<dbReference type="Pfam" id="PF01476">
    <property type="entry name" value="LysM"/>
    <property type="match status" value="2"/>
</dbReference>
<dbReference type="InterPro" id="IPR008258">
    <property type="entry name" value="Transglycosylase_SLT_dom_1"/>
</dbReference>
<dbReference type="PANTHER" id="PTHR37423:SF2">
    <property type="entry name" value="MEMBRANE-BOUND LYTIC MUREIN TRANSGLYCOSYLASE C"/>
    <property type="match status" value="1"/>
</dbReference>